<feature type="domain" description="TetR transcriptional regulator CgmR-like C-terminal" evidence="1">
    <location>
        <begin position="53"/>
        <end position="130"/>
    </location>
</feature>
<proteinExistence type="predicted"/>
<keyword evidence="3" id="KW-1185">Reference proteome</keyword>
<accession>K8W9Z8</accession>
<comment type="caution">
    <text evidence="2">The sequence shown here is derived from an EMBL/GenBank/DDBJ whole genome shotgun (WGS) entry which is preliminary data.</text>
</comment>
<protein>
    <submittedName>
        <fullName evidence="2">TetR family transcriptional regulator</fullName>
    </submittedName>
</protein>
<dbReference type="EMBL" id="AKKN01000008">
    <property type="protein sequence ID" value="EKT57468.1"/>
    <property type="molecule type" value="Genomic_DNA"/>
</dbReference>
<reference evidence="2 3" key="1">
    <citation type="journal article" date="2012" name="BMC Genomics">
        <title>Comparative genomics of bacteria in the genus Providencia isolated from wild Drosophila melanogaster.</title>
        <authorList>
            <person name="Galac M.R."/>
            <person name="Lazzaro B.P."/>
        </authorList>
    </citation>
    <scope>NUCLEOTIDE SEQUENCE [LARGE SCALE GENOMIC DNA]</scope>
    <source>
        <strain evidence="2 3">DSM 19967</strain>
    </source>
</reference>
<evidence type="ECO:0000313" key="2">
    <source>
        <dbReference type="EMBL" id="EKT57468.1"/>
    </source>
</evidence>
<dbReference type="Pfam" id="PF17937">
    <property type="entry name" value="TetR_C_28"/>
    <property type="match status" value="1"/>
</dbReference>
<dbReference type="PATRIC" id="fig|1141660.3.peg.1753"/>
<dbReference type="HOGENOM" id="CLU_091687_4_2_6"/>
<organism evidence="2 3">
    <name type="scientific">Providencia sneebia DSM 19967</name>
    <dbReference type="NCBI Taxonomy" id="1141660"/>
    <lineage>
        <taxon>Bacteria</taxon>
        <taxon>Pseudomonadati</taxon>
        <taxon>Pseudomonadota</taxon>
        <taxon>Gammaproteobacteria</taxon>
        <taxon>Enterobacterales</taxon>
        <taxon>Morganellaceae</taxon>
        <taxon>Providencia</taxon>
    </lineage>
</organism>
<dbReference type="Proteomes" id="UP000010290">
    <property type="component" value="Chromosome"/>
</dbReference>
<evidence type="ECO:0000259" key="1">
    <source>
        <dbReference type="Pfam" id="PF17937"/>
    </source>
</evidence>
<dbReference type="AlphaFoldDB" id="K8W9Z8"/>
<gene>
    <name evidence="2" type="ORF">OO7_08775</name>
</gene>
<dbReference type="Gene3D" id="1.10.357.10">
    <property type="entry name" value="Tetracycline Repressor, domain 2"/>
    <property type="match status" value="1"/>
</dbReference>
<sequence>MYDHKSKQDLLSGLISRLMSAEEERVQQAIAESNNTPHLALYARIISASNALSHTERAVVLAVSASLANDTNIRDTMRSCTNKDLDEIKRGPKPDAAALAYLALSGLYCLELFDFYKCSPGERDKIIEGIRCLYESY</sequence>
<evidence type="ECO:0000313" key="3">
    <source>
        <dbReference type="Proteomes" id="UP000010290"/>
    </source>
</evidence>
<name>K8W9Z8_9GAMM</name>
<dbReference type="InterPro" id="IPR041479">
    <property type="entry name" value="TetR_CgmR_C"/>
</dbReference>